<dbReference type="InterPro" id="IPR012677">
    <property type="entry name" value="Nucleotide-bd_a/b_plait_sf"/>
</dbReference>
<feature type="region of interest" description="Disordered" evidence="1">
    <location>
        <begin position="1"/>
        <end position="48"/>
    </location>
</feature>
<comment type="caution">
    <text evidence="2">The sequence shown here is derived from an EMBL/GenBank/DDBJ whole genome shotgun (WGS) entry which is preliminary data.</text>
</comment>
<dbReference type="STRING" id="155417.A0A4Q4T4T1"/>
<evidence type="ECO:0000313" key="3">
    <source>
        <dbReference type="Proteomes" id="UP000293360"/>
    </source>
</evidence>
<dbReference type="AlphaFoldDB" id="A0A4Q4T4T1"/>
<keyword evidence="3" id="KW-1185">Reference proteome</keyword>
<dbReference type="OrthoDB" id="8033832at2759"/>
<feature type="region of interest" description="Disordered" evidence="1">
    <location>
        <begin position="237"/>
        <end position="312"/>
    </location>
</feature>
<dbReference type="EMBL" id="QJNU01000380">
    <property type="protein sequence ID" value="RYP00678.1"/>
    <property type="molecule type" value="Genomic_DNA"/>
</dbReference>
<dbReference type="Proteomes" id="UP000293360">
    <property type="component" value="Unassembled WGS sequence"/>
</dbReference>
<sequence length="451" mass="49205">MENKRSDRQSTAPRARRAVAETGSFGKSTRRSRSRTGSAPPKREDANMKVADELFSKFLTSAPKPDEDDASSVATGLKRKTSYLSQNVTLAQDDSASTAQPLRFQKEPTEVILRGYASPDQQYAAINHYEHVAGRICEDYSREPPIESRRYKSELRDPAFTRQQPLTLAERSKVTKVAGGEHWIKVTFESADAADAAIYASPQKILGHLVYAEPYRGHPPAEDAAIVDVVGDAGMLDPMRSNTVRDFRRRRPSQTRNGGGLNGNGNNNNTNRSTILPKSWTNPLGGARHGSQADVSRPQGSPQGSQTSTQTIDTATASTATVTGIGFYPQSQWLEAEPAAAAPQNPNQNQNDGGNGEEDSAYCSVIPTARRVKLLPADEAVAPQPSPVQLLLARLPLIGWFSGSVIGNEVPRNEVGDFDLARASLFWRLMFYLDLWFGLFGSDLVSGDKED</sequence>
<gene>
    <name evidence="2" type="ORF">DL764_006452</name>
</gene>
<feature type="compositionally biased region" description="Low complexity" evidence="1">
    <location>
        <begin position="298"/>
        <end position="311"/>
    </location>
</feature>
<feature type="compositionally biased region" description="Low complexity" evidence="1">
    <location>
        <begin position="342"/>
        <end position="352"/>
    </location>
</feature>
<reference evidence="2 3" key="1">
    <citation type="submission" date="2018-06" db="EMBL/GenBank/DDBJ databases">
        <title>Complete Genomes of Monosporascus.</title>
        <authorList>
            <person name="Robinson A.J."/>
            <person name="Natvig D.O."/>
        </authorList>
    </citation>
    <scope>NUCLEOTIDE SEQUENCE [LARGE SCALE GENOMIC DNA]</scope>
    <source>
        <strain evidence="2 3">CBS 110550</strain>
    </source>
</reference>
<dbReference type="Gene3D" id="3.30.70.330">
    <property type="match status" value="1"/>
</dbReference>
<proteinExistence type="predicted"/>
<protein>
    <recommendedName>
        <fullName evidence="4">Nucleoporin NUP53</fullName>
    </recommendedName>
</protein>
<evidence type="ECO:0000256" key="1">
    <source>
        <dbReference type="SAM" id="MobiDB-lite"/>
    </source>
</evidence>
<evidence type="ECO:0008006" key="4">
    <source>
        <dbReference type="Google" id="ProtNLM"/>
    </source>
</evidence>
<name>A0A4Q4T4T1_9PEZI</name>
<feature type="compositionally biased region" description="Polar residues" evidence="1">
    <location>
        <begin position="272"/>
        <end position="282"/>
    </location>
</feature>
<evidence type="ECO:0000313" key="2">
    <source>
        <dbReference type="EMBL" id="RYP00678.1"/>
    </source>
</evidence>
<accession>A0A4Q4T4T1</accession>
<feature type="region of interest" description="Disordered" evidence="1">
    <location>
        <begin position="342"/>
        <end position="361"/>
    </location>
</feature>
<organism evidence="2 3">
    <name type="scientific">Monosporascus ibericus</name>
    <dbReference type="NCBI Taxonomy" id="155417"/>
    <lineage>
        <taxon>Eukaryota</taxon>
        <taxon>Fungi</taxon>
        <taxon>Dikarya</taxon>
        <taxon>Ascomycota</taxon>
        <taxon>Pezizomycotina</taxon>
        <taxon>Sordariomycetes</taxon>
        <taxon>Xylariomycetidae</taxon>
        <taxon>Xylariales</taxon>
        <taxon>Xylariales incertae sedis</taxon>
        <taxon>Monosporascus</taxon>
    </lineage>
</organism>